<dbReference type="PANTHER" id="PTHR43706:SF47">
    <property type="entry name" value="EXTERNAL NADH-UBIQUINONE OXIDOREDUCTASE 1, MITOCHONDRIAL-RELATED"/>
    <property type="match status" value="1"/>
</dbReference>
<evidence type="ECO:0000256" key="6">
    <source>
        <dbReference type="ARBA" id="ARBA00022827"/>
    </source>
</evidence>
<dbReference type="Pfam" id="PF07992">
    <property type="entry name" value="Pyr_redox_2"/>
    <property type="match status" value="1"/>
</dbReference>
<evidence type="ECO:0000256" key="4">
    <source>
        <dbReference type="ARBA" id="ARBA00022630"/>
    </source>
</evidence>
<dbReference type="RefSeq" id="WP_132543183.1">
    <property type="nucleotide sequence ID" value="NZ_SLWY01000013.1"/>
</dbReference>
<evidence type="ECO:0000259" key="15">
    <source>
        <dbReference type="Pfam" id="PF22366"/>
    </source>
</evidence>
<dbReference type="EC" id="1.6.5.9" evidence="3"/>
<proteinExistence type="inferred from homology"/>
<dbReference type="Proteomes" id="UP000295765">
    <property type="component" value="Unassembled WGS sequence"/>
</dbReference>
<comment type="similarity">
    <text evidence="2">Belongs to the NADH dehydrogenase family.</text>
</comment>
<evidence type="ECO:0000256" key="13">
    <source>
        <dbReference type="SAM" id="Phobius"/>
    </source>
</evidence>
<dbReference type="InterPro" id="IPR032808">
    <property type="entry name" value="DoxX"/>
</dbReference>
<feature type="domain" description="FAD/NAD(P)-binding" evidence="14">
    <location>
        <begin position="285"/>
        <end position="601"/>
    </location>
</feature>
<dbReference type="GO" id="GO:0016020">
    <property type="term" value="C:membrane"/>
    <property type="evidence" value="ECO:0007669"/>
    <property type="project" value="UniProtKB-SubCell"/>
</dbReference>
<dbReference type="InterPro" id="IPR023753">
    <property type="entry name" value="FAD/NAD-binding_dom"/>
</dbReference>
<dbReference type="AlphaFoldDB" id="A0A4R2L2J7"/>
<evidence type="ECO:0000256" key="7">
    <source>
        <dbReference type="ARBA" id="ARBA00022946"/>
    </source>
</evidence>
<dbReference type="PRINTS" id="PR00411">
    <property type="entry name" value="PNDRDTASEI"/>
</dbReference>
<sequence length="695" mass="74256">MSAPLAIDPGALRSLRERRYARGLHRAASGLRAGESLVWPWLDLAVRLWLAQAFFVSGLLKLADWNTALALATHEYPVSWLAPATAALLGVIVETVFPVLLAAGLLTRLAALPLLALTLVIEFEYRALPEHLVWALLFAGYAIRGAGPLALDHLLARGLGSTALPLVRPLLALGQALTRTLGPLWWLAARAALAWALFATHPGSAPHAALAVLLVVGLATRPLALLAAAATVYLPGLVWLAAPAALLAVRGAGVLSADALLAALLARRFPALRRVPEAELETLPQVVIVGAGFGGLAAARALADAPCRVTVIDRRNYHLFQPLLYQVATAALNPADIATPIRELLRDQDNARVLLGQVSGVDRERREVIVDGARLRYDQLILATGARHSYFGRDDWEPYAPGLKKIDDATAIRRRILLAFEHAETCADPVERTRLLTFVVIGGGPTGVELAGAIAELARHGLAEEFRHIDPGAARVVLIQAEPRVLPTFPPALSTVARRDLEALGVEVLTDSRVEQVDADGVLVGGHRLWSRTVFWAAGVMASKAAQWLGAEADRAGRLKVGPDLSVPGLPEVFAIGDTAAADAWDGRPVPGLAPAAKQGGAYAAAVIRARLEGRPAPAPFRYRHLGSLATVGRQSALADFGKLRLSGALAWWLWGLVHVAFLSSARNRVGVALQWLWAYLTFRRGTRLVTGTED</sequence>
<keyword evidence="4" id="KW-0285">Flavoprotein</keyword>
<evidence type="ECO:0000256" key="8">
    <source>
        <dbReference type="ARBA" id="ARBA00022989"/>
    </source>
</evidence>
<evidence type="ECO:0000256" key="12">
    <source>
        <dbReference type="ARBA" id="ARBA00047599"/>
    </source>
</evidence>
<keyword evidence="5 13" id="KW-0812">Transmembrane</keyword>
<dbReference type="InterPro" id="IPR045024">
    <property type="entry name" value="NDH-2"/>
</dbReference>
<dbReference type="PANTHER" id="PTHR43706">
    <property type="entry name" value="NADH DEHYDROGENASE"/>
    <property type="match status" value="1"/>
</dbReference>
<dbReference type="InterPro" id="IPR036188">
    <property type="entry name" value="FAD/NAD-bd_sf"/>
</dbReference>
<evidence type="ECO:0000256" key="9">
    <source>
        <dbReference type="ARBA" id="ARBA00023002"/>
    </source>
</evidence>
<evidence type="ECO:0000313" key="16">
    <source>
        <dbReference type="EMBL" id="TCO80563.1"/>
    </source>
</evidence>
<keyword evidence="10" id="KW-0520">NAD</keyword>
<feature type="transmembrane region" description="Helical" evidence="13">
    <location>
        <begin position="210"/>
        <end position="234"/>
    </location>
</feature>
<keyword evidence="17" id="KW-1185">Reference proteome</keyword>
<evidence type="ECO:0000256" key="3">
    <source>
        <dbReference type="ARBA" id="ARBA00012637"/>
    </source>
</evidence>
<reference evidence="16 17" key="1">
    <citation type="submission" date="2019-03" db="EMBL/GenBank/DDBJ databases">
        <title>Genomic Encyclopedia of Type Strains, Phase IV (KMG-IV): sequencing the most valuable type-strain genomes for metagenomic binning, comparative biology and taxonomic classification.</title>
        <authorList>
            <person name="Goeker M."/>
        </authorList>
    </citation>
    <scope>NUCLEOTIDE SEQUENCE [LARGE SCALE GENOMIC DNA]</scope>
    <source>
        <strain evidence="16 17">DSM 25287</strain>
    </source>
</reference>
<comment type="catalytic activity">
    <reaction evidence="12">
        <text>a quinone + NADH + H(+) = a quinol + NAD(+)</text>
        <dbReference type="Rhea" id="RHEA:46160"/>
        <dbReference type="ChEBI" id="CHEBI:15378"/>
        <dbReference type="ChEBI" id="CHEBI:24646"/>
        <dbReference type="ChEBI" id="CHEBI:57540"/>
        <dbReference type="ChEBI" id="CHEBI:57945"/>
        <dbReference type="ChEBI" id="CHEBI:132124"/>
        <dbReference type="EC" id="1.6.5.9"/>
    </reaction>
</comment>
<dbReference type="SUPFAM" id="SSF51905">
    <property type="entry name" value="FAD/NAD(P)-binding domain"/>
    <property type="match status" value="1"/>
</dbReference>
<feature type="transmembrane region" description="Helical" evidence="13">
    <location>
        <begin position="132"/>
        <end position="156"/>
    </location>
</feature>
<dbReference type="EMBL" id="SLWY01000013">
    <property type="protein sequence ID" value="TCO80563.1"/>
    <property type="molecule type" value="Genomic_DNA"/>
</dbReference>
<evidence type="ECO:0000256" key="5">
    <source>
        <dbReference type="ARBA" id="ARBA00022692"/>
    </source>
</evidence>
<dbReference type="OrthoDB" id="9781621at2"/>
<comment type="subcellular location">
    <subcellularLocation>
        <location evidence="1">Membrane</location>
        <topology evidence="1">Multi-pass membrane protein</topology>
    </subcellularLocation>
</comment>
<dbReference type="InterPro" id="IPR054585">
    <property type="entry name" value="NDH2-like_C"/>
</dbReference>
<dbReference type="PRINTS" id="PR00368">
    <property type="entry name" value="FADPNR"/>
</dbReference>
<keyword evidence="6" id="KW-0274">FAD</keyword>
<keyword evidence="7" id="KW-0809">Transit peptide</keyword>
<dbReference type="Pfam" id="PF07681">
    <property type="entry name" value="DoxX"/>
    <property type="match status" value="1"/>
</dbReference>
<protein>
    <recommendedName>
        <fullName evidence="3">NADH:ubiquinone reductase (non-electrogenic)</fullName>
        <ecNumber evidence="3">1.6.5.9</ecNumber>
    </recommendedName>
</protein>
<evidence type="ECO:0000256" key="10">
    <source>
        <dbReference type="ARBA" id="ARBA00023027"/>
    </source>
</evidence>
<evidence type="ECO:0000259" key="14">
    <source>
        <dbReference type="Pfam" id="PF07992"/>
    </source>
</evidence>
<evidence type="ECO:0000256" key="1">
    <source>
        <dbReference type="ARBA" id="ARBA00004141"/>
    </source>
</evidence>
<comment type="caution">
    <text evidence="16">The sequence shown here is derived from an EMBL/GenBank/DDBJ whole genome shotgun (WGS) entry which is preliminary data.</text>
</comment>
<name>A0A4R2L2J7_9GAMM</name>
<keyword evidence="9" id="KW-0560">Oxidoreductase</keyword>
<evidence type="ECO:0000256" key="2">
    <source>
        <dbReference type="ARBA" id="ARBA00005272"/>
    </source>
</evidence>
<gene>
    <name evidence="16" type="ORF">EV699_11341</name>
</gene>
<dbReference type="GO" id="GO:0050136">
    <property type="term" value="F:NADH dehydrogenase (quinone) (non-electrogenic) activity"/>
    <property type="evidence" value="ECO:0007669"/>
    <property type="project" value="UniProtKB-EC"/>
</dbReference>
<dbReference type="Gene3D" id="3.50.50.100">
    <property type="match status" value="1"/>
</dbReference>
<keyword evidence="8 13" id="KW-1133">Transmembrane helix</keyword>
<dbReference type="Pfam" id="PF22366">
    <property type="entry name" value="NDH2_C"/>
    <property type="match status" value="1"/>
</dbReference>
<organism evidence="16 17">
    <name type="scientific">Plasticicumulans lactativorans</name>
    <dbReference type="NCBI Taxonomy" id="1133106"/>
    <lineage>
        <taxon>Bacteria</taxon>
        <taxon>Pseudomonadati</taxon>
        <taxon>Pseudomonadota</taxon>
        <taxon>Gammaproteobacteria</taxon>
        <taxon>Candidatus Competibacteraceae</taxon>
        <taxon>Plasticicumulans</taxon>
    </lineage>
</organism>
<keyword evidence="11 13" id="KW-0472">Membrane</keyword>
<evidence type="ECO:0000313" key="17">
    <source>
        <dbReference type="Proteomes" id="UP000295765"/>
    </source>
</evidence>
<evidence type="ECO:0000256" key="11">
    <source>
        <dbReference type="ARBA" id="ARBA00023136"/>
    </source>
</evidence>
<feature type="transmembrane region" description="Helical" evidence="13">
    <location>
        <begin position="99"/>
        <end position="120"/>
    </location>
</feature>
<feature type="domain" description="External alternative NADH-ubiquinone oxidoreductase-like C-terminal" evidence="15">
    <location>
        <begin position="625"/>
        <end position="684"/>
    </location>
</feature>
<accession>A0A4R2L2J7</accession>